<accession>A0A835XWR1</accession>
<gene>
    <name evidence="1" type="ORF">HYH03_011069</name>
</gene>
<dbReference type="Proteomes" id="UP000612055">
    <property type="component" value="Unassembled WGS sequence"/>
</dbReference>
<dbReference type="AlphaFoldDB" id="A0A835XWR1"/>
<reference evidence="1" key="1">
    <citation type="journal article" date="2020" name="bioRxiv">
        <title>Comparative genomics of Chlamydomonas.</title>
        <authorList>
            <person name="Craig R.J."/>
            <person name="Hasan A.R."/>
            <person name="Ness R.W."/>
            <person name="Keightley P.D."/>
        </authorList>
    </citation>
    <scope>NUCLEOTIDE SEQUENCE</scope>
    <source>
        <strain evidence="1">CCAP 11/70</strain>
    </source>
</reference>
<sequence length="145" mass="16402">MPEAVRSLVAELDASSCRTYWRDLLAELTHPRVFLEDGEVLPFLDAVERFSPRDPVIWTHQYRYIKGVMRFLHTGGLDKVLNAITDTRTDTRSDTRTDSVGCSDMEMGCLCAASAYCRLKVVHVPQLVDWGISEYDGLESIVMNS</sequence>
<evidence type="ECO:0000313" key="1">
    <source>
        <dbReference type="EMBL" id="KAG2490433.1"/>
    </source>
</evidence>
<organism evidence="1 2">
    <name type="scientific">Edaphochlamys debaryana</name>
    <dbReference type="NCBI Taxonomy" id="47281"/>
    <lineage>
        <taxon>Eukaryota</taxon>
        <taxon>Viridiplantae</taxon>
        <taxon>Chlorophyta</taxon>
        <taxon>core chlorophytes</taxon>
        <taxon>Chlorophyceae</taxon>
        <taxon>CS clade</taxon>
        <taxon>Chlamydomonadales</taxon>
        <taxon>Chlamydomonadales incertae sedis</taxon>
        <taxon>Edaphochlamys</taxon>
    </lineage>
</organism>
<dbReference type="EMBL" id="JAEHOE010000061">
    <property type="protein sequence ID" value="KAG2490433.1"/>
    <property type="molecule type" value="Genomic_DNA"/>
</dbReference>
<keyword evidence="2" id="KW-1185">Reference proteome</keyword>
<name>A0A835XWR1_9CHLO</name>
<evidence type="ECO:0000313" key="2">
    <source>
        <dbReference type="Proteomes" id="UP000612055"/>
    </source>
</evidence>
<protein>
    <submittedName>
        <fullName evidence="1">Uncharacterized protein</fullName>
    </submittedName>
</protein>
<comment type="caution">
    <text evidence="1">The sequence shown here is derived from an EMBL/GenBank/DDBJ whole genome shotgun (WGS) entry which is preliminary data.</text>
</comment>
<proteinExistence type="predicted"/>